<comment type="caution">
    <text evidence="3">The sequence shown here is derived from an EMBL/GenBank/DDBJ whole genome shotgun (WGS) entry which is preliminary data.</text>
</comment>
<evidence type="ECO:0000313" key="2">
    <source>
        <dbReference type="EMBL" id="CAF1347432.1"/>
    </source>
</evidence>
<proteinExistence type="predicted"/>
<gene>
    <name evidence="4" type="ORF">FNK824_LOCUS30513</name>
    <name evidence="3" type="ORF">OTI717_LOCUS31149</name>
    <name evidence="1" type="ORF">RFH988_LOCUS27862</name>
    <name evidence="2" type="ORF">SEV965_LOCUS28678</name>
</gene>
<dbReference type="OrthoDB" id="153872at2759"/>
<dbReference type="EMBL" id="CAJNOU010002760">
    <property type="protein sequence ID" value="CAF1347432.1"/>
    <property type="molecule type" value="Genomic_DNA"/>
</dbReference>
<evidence type="ECO:0000313" key="3">
    <source>
        <dbReference type="EMBL" id="CAF4041420.1"/>
    </source>
</evidence>
<organism evidence="3 5">
    <name type="scientific">Rotaria sordida</name>
    <dbReference type="NCBI Taxonomy" id="392033"/>
    <lineage>
        <taxon>Eukaryota</taxon>
        <taxon>Metazoa</taxon>
        <taxon>Spiralia</taxon>
        <taxon>Gnathifera</taxon>
        <taxon>Rotifera</taxon>
        <taxon>Eurotatoria</taxon>
        <taxon>Bdelloidea</taxon>
        <taxon>Philodinida</taxon>
        <taxon>Philodinidae</taxon>
        <taxon>Rotaria</taxon>
    </lineage>
</organism>
<evidence type="ECO:0000313" key="1">
    <source>
        <dbReference type="EMBL" id="CAF1264605.1"/>
    </source>
</evidence>
<accession>A0A819R560</accession>
<evidence type="ECO:0000313" key="4">
    <source>
        <dbReference type="EMBL" id="CAF4083804.1"/>
    </source>
</evidence>
<dbReference type="Proteomes" id="UP000663823">
    <property type="component" value="Unassembled WGS sequence"/>
</dbReference>
<dbReference type="Proteomes" id="UP000663874">
    <property type="component" value="Unassembled WGS sequence"/>
</dbReference>
<dbReference type="EMBL" id="CAJOAX010008748">
    <property type="protein sequence ID" value="CAF4041420.1"/>
    <property type="molecule type" value="Genomic_DNA"/>
</dbReference>
<dbReference type="AlphaFoldDB" id="A0A819R560"/>
<name>A0A819R560_9BILA</name>
<reference evidence="3" key="1">
    <citation type="submission" date="2021-02" db="EMBL/GenBank/DDBJ databases">
        <authorList>
            <person name="Nowell W R."/>
        </authorList>
    </citation>
    <scope>NUCLEOTIDE SEQUENCE</scope>
</reference>
<dbReference type="EMBL" id="CAJNOO010002401">
    <property type="protein sequence ID" value="CAF1264605.1"/>
    <property type="molecule type" value="Genomic_DNA"/>
</dbReference>
<dbReference type="Proteomes" id="UP000663882">
    <property type="component" value="Unassembled WGS sequence"/>
</dbReference>
<evidence type="ECO:0000313" key="5">
    <source>
        <dbReference type="Proteomes" id="UP000663823"/>
    </source>
</evidence>
<dbReference type="EMBL" id="CAJOBE010009383">
    <property type="protein sequence ID" value="CAF4083804.1"/>
    <property type="molecule type" value="Genomic_DNA"/>
</dbReference>
<sequence length="159" mass="18956">MSTIPTISTRVTTKKEKNEEQFELKQRFILRMSSSEYARCLRQLIDYGNENICQRLFIDLNSERRRDRIKFDNTRFKVTPPLKNVRKRHFRKVDREKTEDRDEIADYDVIDLEWEVIYDDDQQIEVNKSIEINSLEDTDLFGDAISELDGKKTSQKGLS</sequence>
<dbReference type="Proteomes" id="UP000663889">
    <property type="component" value="Unassembled WGS sequence"/>
</dbReference>
<protein>
    <submittedName>
        <fullName evidence="3">Uncharacterized protein</fullName>
    </submittedName>
</protein>